<dbReference type="AlphaFoldDB" id="A0AB38YCR5"/>
<organism evidence="1">
    <name type="scientific">Salinispirillum sp. LH 10-3-1</name>
    <dbReference type="NCBI Taxonomy" id="2952525"/>
    <lineage>
        <taxon>Bacteria</taxon>
        <taxon>Pseudomonadati</taxon>
        <taxon>Pseudomonadota</taxon>
        <taxon>Gammaproteobacteria</taxon>
        <taxon>Oceanospirillales</taxon>
        <taxon>Saccharospirillaceae</taxon>
        <taxon>Salinispirillum</taxon>
    </lineage>
</organism>
<dbReference type="RefSeq" id="WP_304994103.1">
    <property type="nucleotide sequence ID" value="NZ_CP101717.1"/>
</dbReference>
<proteinExistence type="predicted"/>
<dbReference type="EMBL" id="CP101717">
    <property type="protein sequence ID" value="WLD56819.1"/>
    <property type="molecule type" value="Genomic_DNA"/>
</dbReference>
<evidence type="ECO:0000313" key="1">
    <source>
        <dbReference type="EMBL" id="WLD56819.1"/>
    </source>
</evidence>
<name>A0AB38YCR5_9GAMM</name>
<sequence>MNEHRHHVSGFFAHREEAESTLADLVGQGFPRGRILIFSADSASVSPAQEEKSDSALHDVLVDGAIGTAAGSGLGALGAVALTASSVTLFIASPLIAPLVMIGWGASMGGLVGAAVGASDSATKKEGWLSDLVSDAIDNGQVVLVAETRNAREAALARKVLALHSA</sequence>
<gene>
    <name evidence="1" type="ORF">NFC81_08750</name>
</gene>
<reference evidence="1" key="1">
    <citation type="submission" date="2022-07" db="EMBL/GenBank/DDBJ databases">
        <title>Complete genome sequence of Salinispirillum sp. LH10-3-1 capable of multiple carbohydrate inversion isolated from a soda lake.</title>
        <authorList>
            <person name="Liu J."/>
            <person name="Zhai Y."/>
            <person name="Zhang H."/>
            <person name="Yang H."/>
            <person name="Qu J."/>
            <person name="Li J."/>
        </authorList>
    </citation>
    <scope>NUCLEOTIDE SEQUENCE</scope>
    <source>
        <strain evidence="1">LH 10-3-1</strain>
    </source>
</reference>
<accession>A0AB38YCR5</accession>
<protein>
    <recommendedName>
        <fullName evidence="2">DUF1269 domain-containing protein</fullName>
    </recommendedName>
</protein>
<evidence type="ECO:0008006" key="2">
    <source>
        <dbReference type="Google" id="ProtNLM"/>
    </source>
</evidence>